<dbReference type="Gene3D" id="1.10.287.130">
    <property type="match status" value="1"/>
</dbReference>
<evidence type="ECO:0000256" key="2">
    <source>
        <dbReference type="ARBA" id="ARBA00012438"/>
    </source>
</evidence>
<keyword evidence="6" id="KW-0808">Transferase</keyword>
<dbReference type="EMBL" id="CP054475">
    <property type="protein sequence ID" value="UXD88244.1"/>
    <property type="molecule type" value="Genomic_DNA"/>
</dbReference>
<proteinExistence type="predicted"/>
<accession>A0ABY6ACS5</accession>
<dbReference type="InterPro" id="IPR004358">
    <property type="entry name" value="Sig_transdc_His_kin-like_C"/>
</dbReference>
<dbReference type="InterPro" id="IPR035965">
    <property type="entry name" value="PAS-like_dom_sf"/>
</dbReference>
<feature type="domain" description="Histidine kinase" evidence="5">
    <location>
        <begin position="194"/>
        <end position="400"/>
    </location>
</feature>
<dbReference type="InterPro" id="IPR005467">
    <property type="entry name" value="His_kinase_dom"/>
</dbReference>
<evidence type="ECO:0000256" key="3">
    <source>
        <dbReference type="ARBA" id="ARBA00022553"/>
    </source>
</evidence>
<dbReference type="Proteomes" id="UP001065322">
    <property type="component" value="Chromosome"/>
</dbReference>
<dbReference type="Pfam" id="PF02518">
    <property type="entry name" value="HATPase_c"/>
    <property type="match status" value="1"/>
</dbReference>
<dbReference type="InterPro" id="IPR036890">
    <property type="entry name" value="HATPase_C_sf"/>
</dbReference>
<evidence type="ECO:0000256" key="4">
    <source>
        <dbReference type="SAM" id="Coils"/>
    </source>
</evidence>
<reference evidence="7" key="1">
    <citation type="submission" date="2020-06" db="EMBL/GenBank/DDBJ databases">
        <title>Thalassolituus marinus alknpb1M-1, a hydrocarbon-degrading bacterium isolated from the deep-sea overlying water using an in-situ strategy from the South China Sea basin.</title>
        <authorList>
            <person name="Dong C."/>
            <person name="Chen Y."/>
            <person name="Shao Z."/>
        </authorList>
    </citation>
    <scope>NUCLEOTIDE SEQUENCE [LARGE SCALE GENOMIC DNA]</scope>
    <source>
        <strain evidence="7">alknpb1M-1</strain>
    </source>
</reference>
<dbReference type="SUPFAM" id="SSF55785">
    <property type="entry name" value="PYP-like sensor domain (PAS domain)"/>
    <property type="match status" value="1"/>
</dbReference>
<comment type="catalytic activity">
    <reaction evidence="1">
        <text>ATP + protein L-histidine = ADP + protein N-phospho-L-histidine.</text>
        <dbReference type="EC" id="2.7.13.3"/>
    </reaction>
</comment>
<dbReference type="GO" id="GO:0016301">
    <property type="term" value="F:kinase activity"/>
    <property type="evidence" value="ECO:0007669"/>
    <property type="project" value="UniProtKB-KW"/>
</dbReference>
<dbReference type="InterPro" id="IPR036097">
    <property type="entry name" value="HisK_dim/P_sf"/>
</dbReference>
<gene>
    <name evidence="6" type="ORF">HUF19_12785</name>
</gene>
<dbReference type="PROSITE" id="PS50109">
    <property type="entry name" value="HIS_KIN"/>
    <property type="match status" value="1"/>
</dbReference>
<dbReference type="Gene3D" id="3.30.450.20">
    <property type="entry name" value="PAS domain"/>
    <property type="match status" value="1"/>
</dbReference>
<dbReference type="SUPFAM" id="SSF55874">
    <property type="entry name" value="ATPase domain of HSP90 chaperone/DNA topoisomerase II/histidine kinase"/>
    <property type="match status" value="1"/>
</dbReference>
<dbReference type="EC" id="2.7.13.3" evidence="2"/>
<keyword evidence="7" id="KW-1185">Reference proteome</keyword>
<evidence type="ECO:0000313" key="6">
    <source>
        <dbReference type="EMBL" id="UXD88244.1"/>
    </source>
</evidence>
<dbReference type="SMART" id="SM00388">
    <property type="entry name" value="HisKA"/>
    <property type="match status" value="1"/>
</dbReference>
<name>A0ABY6ACS5_9GAMM</name>
<dbReference type="SUPFAM" id="SSF47384">
    <property type="entry name" value="Homodimeric domain of signal transducing histidine kinase"/>
    <property type="match status" value="1"/>
</dbReference>
<evidence type="ECO:0000256" key="1">
    <source>
        <dbReference type="ARBA" id="ARBA00000085"/>
    </source>
</evidence>
<dbReference type="PANTHER" id="PTHR43065">
    <property type="entry name" value="SENSOR HISTIDINE KINASE"/>
    <property type="match status" value="1"/>
</dbReference>
<dbReference type="InterPro" id="IPR003594">
    <property type="entry name" value="HATPase_dom"/>
</dbReference>
<keyword evidence="4" id="KW-0175">Coiled coil</keyword>
<keyword evidence="6" id="KW-0418">Kinase</keyword>
<feature type="coiled-coil region" evidence="4">
    <location>
        <begin position="36"/>
        <end position="63"/>
    </location>
</feature>
<dbReference type="InterPro" id="IPR003661">
    <property type="entry name" value="HisK_dim/P_dom"/>
</dbReference>
<dbReference type="PRINTS" id="PR00344">
    <property type="entry name" value="BCTRLSENSOR"/>
</dbReference>
<dbReference type="Pfam" id="PF00512">
    <property type="entry name" value="HisKA"/>
    <property type="match status" value="1"/>
</dbReference>
<dbReference type="PANTHER" id="PTHR43065:SF29">
    <property type="entry name" value="SENSOR PROTEIN KINASE FLES"/>
    <property type="match status" value="1"/>
</dbReference>
<organism evidence="6 7">
    <name type="scientific">Thalassolituus hydrocarboniclasticus</name>
    <dbReference type="NCBI Taxonomy" id="2742796"/>
    <lineage>
        <taxon>Bacteria</taxon>
        <taxon>Pseudomonadati</taxon>
        <taxon>Pseudomonadota</taxon>
        <taxon>Gammaproteobacteria</taxon>
        <taxon>Oceanospirillales</taxon>
        <taxon>Oceanospirillaceae</taxon>
        <taxon>Thalassolituus</taxon>
    </lineage>
</organism>
<dbReference type="CDD" id="cd00075">
    <property type="entry name" value="HATPase"/>
    <property type="match status" value="1"/>
</dbReference>
<protein>
    <recommendedName>
        <fullName evidence="2">histidine kinase</fullName>
        <ecNumber evidence="2">2.7.13.3</ecNumber>
    </recommendedName>
</protein>
<sequence>MANAALSQVREHLSPASGHMDQAELRQAFVLFSEMSQQLTDSYSFLENKVEQLSGELANVSAQRMQELAEKERLAHRLESLLQLLPAGVLLLDKNGYVRQSNPAADELLLAASGAASLCGQRWRTLIQKCFKPRRDDGHEISLVDGRRVHLRTAPMANEPGQLILLTDMTETRALQAQLSQHERLSAMGKMVASLAHQIRTPLAAATLYAGHLAGEQIAEDTRIRFAGKLQERLRHLENQVRDMLIFARGEAPLNDEVTLEQLMQGVAAAMEVPLANFAATCHIDNQIPHVRIVCNRDALISSLMNLVNNALESSSNPVHLEILVSATREGRVRIQVMDNGPGMSAEQKQKIMEPFYTTKANGTGLGLAVVQAVARAHRADFLLTDSPAGGVSAELILPV</sequence>
<dbReference type="SMART" id="SM00387">
    <property type="entry name" value="HATPase_c"/>
    <property type="match status" value="1"/>
</dbReference>
<evidence type="ECO:0000313" key="7">
    <source>
        <dbReference type="Proteomes" id="UP001065322"/>
    </source>
</evidence>
<evidence type="ECO:0000259" key="5">
    <source>
        <dbReference type="PROSITE" id="PS50109"/>
    </source>
</evidence>
<dbReference type="CDD" id="cd00082">
    <property type="entry name" value="HisKA"/>
    <property type="match status" value="1"/>
</dbReference>
<dbReference type="Gene3D" id="3.30.565.10">
    <property type="entry name" value="Histidine kinase-like ATPase, C-terminal domain"/>
    <property type="match status" value="1"/>
</dbReference>
<keyword evidence="3" id="KW-0597">Phosphoprotein</keyword>